<feature type="non-terminal residue" evidence="3">
    <location>
        <position position="151"/>
    </location>
</feature>
<keyword evidence="4" id="KW-1185">Reference proteome</keyword>
<dbReference type="EMBL" id="JAVDYI010000001">
    <property type="protein sequence ID" value="MDR7356310.1"/>
    <property type="molecule type" value="Genomic_DNA"/>
</dbReference>
<dbReference type="Gene3D" id="3.90.15.10">
    <property type="entry name" value="Topoisomerase I, Chain A, domain 3"/>
    <property type="match status" value="1"/>
</dbReference>
<gene>
    <name evidence="3" type="ORF">J2S64_000001</name>
</gene>
<evidence type="ECO:0000313" key="4">
    <source>
        <dbReference type="Proteomes" id="UP001183817"/>
    </source>
</evidence>
<evidence type="ECO:0000259" key="2">
    <source>
        <dbReference type="Pfam" id="PF21338"/>
    </source>
</evidence>
<dbReference type="Pfam" id="PF21338">
    <property type="entry name" value="Top1B_N_bact"/>
    <property type="match status" value="1"/>
</dbReference>
<dbReference type="SUPFAM" id="SSF55869">
    <property type="entry name" value="DNA topoisomerase I domain"/>
    <property type="match status" value="1"/>
</dbReference>
<comment type="caution">
    <text evidence="3">The sequence shown here is derived from an EMBL/GenBank/DDBJ whole genome shotgun (WGS) entry which is preliminary data.</text>
</comment>
<dbReference type="Proteomes" id="UP001183817">
    <property type="component" value="Unassembled WGS sequence"/>
</dbReference>
<dbReference type="Pfam" id="PF01028">
    <property type="entry name" value="Topoisom_I"/>
    <property type="match status" value="1"/>
</dbReference>
<feature type="domain" description="DNA topoisomerase I catalytic core eukaryotic-type" evidence="1">
    <location>
        <begin position="83"/>
        <end position="149"/>
    </location>
</feature>
<dbReference type="SUPFAM" id="SSF56349">
    <property type="entry name" value="DNA breaking-rejoining enzymes"/>
    <property type="match status" value="1"/>
</dbReference>
<dbReference type="InterPro" id="IPR049331">
    <property type="entry name" value="Top1B_N_bact"/>
</dbReference>
<feature type="domain" description="DNA topoisomerase IB N-terminal" evidence="2">
    <location>
        <begin position="23"/>
        <end position="71"/>
    </location>
</feature>
<name>A0ABU2BCI6_9MICC</name>
<dbReference type="InterPro" id="IPR014711">
    <property type="entry name" value="TopoI_cat_a-hlx-sub_euk"/>
</dbReference>
<accession>A0ABU2BCI6</accession>
<evidence type="ECO:0000313" key="3">
    <source>
        <dbReference type="EMBL" id="MDR7356310.1"/>
    </source>
</evidence>
<dbReference type="Gene3D" id="3.30.66.10">
    <property type="entry name" value="DNA topoisomerase I domain"/>
    <property type="match status" value="1"/>
</dbReference>
<dbReference type="InterPro" id="IPR013500">
    <property type="entry name" value="TopoI_cat_euk"/>
</dbReference>
<organism evidence="3 4">
    <name type="scientific">Paeniglutamicibacter sulfureus</name>
    <dbReference type="NCBI Taxonomy" id="43666"/>
    <lineage>
        <taxon>Bacteria</taxon>
        <taxon>Bacillati</taxon>
        <taxon>Actinomycetota</taxon>
        <taxon>Actinomycetes</taxon>
        <taxon>Micrococcales</taxon>
        <taxon>Micrococcaceae</taxon>
        <taxon>Paeniglutamicibacter</taxon>
    </lineage>
</organism>
<dbReference type="InterPro" id="IPR035447">
    <property type="entry name" value="DNA_topo_I_N_sf"/>
</dbReference>
<sequence>MHDGLERVAPGTAGIRRQVAGRGFSYLSANGRRIRSERLLERIRQLAIPPAWTEVWIASSPKAHIQATGVDAAGRTQYLYHARWREVRDDEKFIRSLAFAQRLPVLRRIVTRDLKQTEDPRRRALAAAVRLMDRAGLRIGGVAYAQENGSF</sequence>
<evidence type="ECO:0000259" key="1">
    <source>
        <dbReference type="Pfam" id="PF01028"/>
    </source>
</evidence>
<protein>
    <submittedName>
        <fullName evidence="3">DNA topoisomerase IB</fullName>
    </submittedName>
</protein>
<dbReference type="InterPro" id="IPR011010">
    <property type="entry name" value="DNA_brk_join_enz"/>
</dbReference>
<reference evidence="3 4" key="1">
    <citation type="submission" date="2023-07" db="EMBL/GenBank/DDBJ databases">
        <title>Sequencing the genomes of 1000 actinobacteria strains.</title>
        <authorList>
            <person name="Klenk H.-P."/>
        </authorList>
    </citation>
    <scope>NUCLEOTIDE SEQUENCE [LARGE SCALE GENOMIC DNA]</scope>
    <source>
        <strain evidence="3 4">DSM 20167</strain>
    </source>
</reference>
<proteinExistence type="predicted"/>